<dbReference type="EMBL" id="JBHSMJ010000057">
    <property type="protein sequence ID" value="MFC5452554.1"/>
    <property type="molecule type" value="Genomic_DNA"/>
</dbReference>
<accession>A0ABW0KGX8</accession>
<gene>
    <name evidence="2" type="ORF">ACFPOG_30575</name>
</gene>
<comment type="caution">
    <text evidence="2">The sequence shown here is derived from an EMBL/GenBank/DDBJ whole genome shotgun (WGS) entry which is preliminary data.</text>
</comment>
<sequence length="121" mass="14162">MNYGYHHPLRGLDNHRSSLVCIYQKKNLIEAQISFLFMQVPTWLFGTLVVKGRLIEYPVGFLSVVYKASFTFEFFVFPAISAIFNVHFPKEKPWYIKTIYILVFPSVMTIIEVSILKNIHN</sequence>
<dbReference type="InterPro" id="IPR048147">
    <property type="entry name" value="CBO0543-like"/>
</dbReference>
<feature type="transmembrane region" description="Helical" evidence="1">
    <location>
        <begin position="33"/>
        <end position="52"/>
    </location>
</feature>
<keyword evidence="1" id="KW-1133">Transmembrane helix</keyword>
<keyword evidence="1" id="KW-0812">Transmembrane</keyword>
<protein>
    <submittedName>
        <fullName evidence="2">CBO0543 family protein</fullName>
    </submittedName>
</protein>
<feature type="transmembrane region" description="Helical" evidence="1">
    <location>
        <begin position="94"/>
        <end position="116"/>
    </location>
</feature>
<dbReference type="RefSeq" id="WP_270877915.1">
    <property type="nucleotide sequence ID" value="NZ_JAQFVF010000012.1"/>
</dbReference>
<reference evidence="3" key="1">
    <citation type="journal article" date="2019" name="Int. J. Syst. Evol. Microbiol.">
        <title>The Global Catalogue of Microorganisms (GCM) 10K type strain sequencing project: providing services to taxonomists for standard genome sequencing and annotation.</title>
        <authorList>
            <consortium name="The Broad Institute Genomics Platform"/>
            <consortium name="The Broad Institute Genome Sequencing Center for Infectious Disease"/>
            <person name="Wu L."/>
            <person name="Ma J."/>
        </authorList>
    </citation>
    <scope>NUCLEOTIDE SEQUENCE [LARGE SCALE GENOMIC DNA]</scope>
    <source>
        <strain evidence="3">KACC 11904</strain>
    </source>
</reference>
<feature type="transmembrane region" description="Helical" evidence="1">
    <location>
        <begin position="64"/>
        <end position="88"/>
    </location>
</feature>
<evidence type="ECO:0000256" key="1">
    <source>
        <dbReference type="SAM" id="Phobius"/>
    </source>
</evidence>
<keyword evidence="3" id="KW-1185">Reference proteome</keyword>
<dbReference type="Proteomes" id="UP001596044">
    <property type="component" value="Unassembled WGS sequence"/>
</dbReference>
<dbReference type="NCBIfam" id="NF041644">
    <property type="entry name" value="CBO0543_fam"/>
    <property type="match status" value="1"/>
</dbReference>
<name>A0ABW0KGX8_9BACL</name>
<organism evidence="2 3">
    <name type="scientific">Paenibacillus aestuarii</name>
    <dbReference type="NCBI Taxonomy" id="516965"/>
    <lineage>
        <taxon>Bacteria</taxon>
        <taxon>Bacillati</taxon>
        <taxon>Bacillota</taxon>
        <taxon>Bacilli</taxon>
        <taxon>Bacillales</taxon>
        <taxon>Paenibacillaceae</taxon>
        <taxon>Paenibacillus</taxon>
    </lineage>
</organism>
<keyword evidence="1" id="KW-0472">Membrane</keyword>
<evidence type="ECO:0000313" key="3">
    <source>
        <dbReference type="Proteomes" id="UP001596044"/>
    </source>
</evidence>
<evidence type="ECO:0000313" key="2">
    <source>
        <dbReference type="EMBL" id="MFC5452554.1"/>
    </source>
</evidence>
<proteinExistence type="predicted"/>